<keyword evidence="3" id="KW-1185">Reference proteome</keyword>
<organism evidence="2 3">
    <name type="scientific">Araneus ventricosus</name>
    <name type="common">Orbweaver spider</name>
    <name type="synonym">Epeira ventricosa</name>
    <dbReference type="NCBI Taxonomy" id="182803"/>
    <lineage>
        <taxon>Eukaryota</taxon>
        <taxon>Metazoa</taxon>
        <taxon>Ecdysozoa</taxon>
        <taxon>Arthropoda</taxon>
        <taxon>Chelicerata</taxon>
        <taxon>Arachnida</taxon>
        <taxon>Araneae</taxon>
        <taxon>Araneomorphae</taxon>
        <taxon>Entelegynae</taxon>
        <taxon>Araneoidea</taxon>
        <taxon>Araneidae</taxon>
        <taxon>Araneus</taxon>
    </lineage>
</organism>
<sequence length="74" mass="8273">VAVEEHRNPKPGQLLVANIRPEQASPGKQNSKTVQREFNAEKEGLQGSKPKLYKGALMRREGLQETNSKLYKGN</sequence>
<feature type="non-terminal residue" evidence="2">
    <location>
        <position position="1"/>
    </location>
</feature>
<proteinExistence type="predicted"/>
<evidence type="ECO:0000313" key="3">
    <source>
        <dbReference type="Proteomes" id="UP000499080"/>
    </source>
</evidence>
<name>A0A4Y2SS10_ARAVE</name>
<accession>A0A4Y2SS10</accession>
<feature type="region of interest" description="Disordered" evidence="1">
    <location>
        <begin position="1"/>
        <end position="51"/>
    </location>
</feature>
<gene>
    <name evidence="2" type="ORF">AVEN_197572_1</name>
</gene>
<reference evidence="2 3" key="1">
    <citation type="journal article" date="2019" name="Sci. Rep.">
        <title>Orb-weaving spider Araneus ventricosus genome elucidates the spidroin gene catalogue.</title>
        <authorList>
            <person name="Kono N."/>
            <person name="Nakamura H."/>
            <person name="Ohtoshi R."/>
            <person name="Moran D.A.P."/>
            <person name="Shinohara A."/>
            <person name="Yoshida Y."/>
            <person name="Fujiwara M."/>
            <person name="Mori M."/>
            <person name="Tomita M."/>
            <person name="Arakawa K."/>
        </authorList>
    </citation>
    <scope>NUCLEOTIDE SEQUENCE [LARGE SCALE GENOMIC DNA]</scope>
</reference>
<dbReference type="Proteomes" id="UP000499080">
    <property type="component" value="Unassembled WGS sequence"/>
</dbReference>
<protein>
    <submittedName>
        <fullName evidence="2">Uncharacterized protein</fullName>
    </submittedName>
</protein>
<evidence type="ECO:0000313" key="2">
    <source>
        <dbReference type="EMBL" id="GBN89745.1"/>
    </source>
</evidence>
<dbReference type="AlphaFoldDB" id="A0A4Y2SS10"/>
<evidence type="ECO:0000256" key="1">
    <source>
        <dbReference type="SAM" id="MobiDB-lite"/>
    </source>
</evidence>
<comment type="caution">
    <text evidence="2">The sequence shown here is derived from an EMBL/GenBank/DDBJ whole genome shotgun (WGS) entry which is preliminary data.</text>
</comment>
<feature type="compositionally biased region" description="Basic and acidic residues" evidence="1">
    <location>
        <begin position="34"/>
        <end position="44"/>
    </location>
</feature>
<dbReference type="EMBL" id="BGPR01022951">
    <property type="protein sequence ID" value="GBN89745.1"/>
    <property type="molecule type" value="Genomic_DNA"/>
</dbReference>